<keyword evidence="1" id="KW-1133">Transmembrane helix</keyword>
<sequence>MILRLGGLLLIGLAATLAALDLTEKGGGTGRGAFRSLGEFWFAVHRESLIGLQSGIENRADPAIWAAIEPALHLPAAPVLGAAGVVLLALGMALKIRRAHKRARRI</sequence>
<dbReference type="AlphaFoldDB" id="A0A1M7TNS3"/>
<reference evidence="2 3" key="1">
    <citation type="submission" date="2016-12" db="EMBL/GenBank/DDBJ databases">
        <authorList>
            <person name="Song W.-J."/>
            <person name="Kurnit D.M."/>
        </authorList>
    </citation>
    <scope>NUCLEOTIDE SEQUENCE [LARGE SCALE GENOMIC DNA]</scope>
    <source>
        <strain evidence="2 3">CGMCC 1.10808</strain>
    </source>
</reference>
<feature type="transmembrane region" description="Helical" evidence="1">
    <location>
        <begin position="76"/>
        <end position="96"/>
    </location>
</feature>
<name>A0A1M7TNS3_9RHOB</name>
<keyword evidence="3" id="KW-1185">Reference proteome</keyword>
<dbReference type="RefSeq" id="WP_072747881.1">
    <property type="nucleotide sequence ID" value="NZ_FOHL01000008.1"/>
</dbReference>
<evidence type="ECO:0000313" key="3">
    <source>
        <dbReference type="Proteomes" id="UP000184066"/>
    </source>
</evidence>
<evidence type="ECO:0000256" key="1">
    <source>
        <dbReference type="SAM" id="Phobius"/>
    </source>
</evidence>
<protein>
    <submittedName>
        <fullName evidence="2">Uncharacterized protein</fullName>
    </submittedName>
</protein>
<keyword evidence="1" id="KW-0472">Membrane</keyword>
<dbReference type="Proteomes" id="UP000184066">
    <property type="component" value="Unassembled WGS sequence"/>
</dbReference>
<dbReference type="OrthoDB" id="7679120at2"/>
<keyword evidence="1" id="KW-0812">Transmembrane</keyword>
<gene>
    <name evidence="2" type="ORF">SAMN05216200_10873</name>
</gene>
<organism evidence="2 3">
    <name type="scientific">Oceanicella actignis</name>
    <dbReference type="NCBI Taxonomy" id="1189325"/>
    <lineage>
        <taxon>Bacteria</taxon>
        <taxon>Pseudomonadati</taxon>
        <taxon>Pseudomonadota</taxon>
        <taxon>Alphaproteobacteria</taxon>
        <taxon>Rhodobacterales</taxon>
        <taxon>Paracoccaceae</taxon>
        <taxon>Oceanicella</taxon>
    </lineage>
</organism>
<proteinExistence type="predicted"/>
<accession>A0A1M7TNS3</accession>
<dbReference type="EMBL" id="FRDL01000008">
    <property type="protein sequence ID" value="SHN72340.1"/>
    <property type="molecule type" value="Genomic_DNA"/>
</dbReference>
<evidence type="ECO:0000313" key="2">
    <source>
        <dbReference type="EMBL" id="SHN72340.1"/>
    </source>
</evidence>